<dbReference type="AlphaFoldDB" id="A0A329MGK7"/>
<dbReference type="EMBL" id="QMFB01000017">
    <property type="protein sequence ID" value="RAV17803.1"/>
    <property type="molecule type" value="Genomic_DNA"/>
</dbReference>
<sequence>MDELVTRIEEVVQNVKQFNEDLQNMTDIVSQLSQFKHWYYIPVVNLFGPSKYIGYKEMNTEKYDRGSRKTGTDTEEFLKSWFIKLPKDSERSKELMAQVIDLLSIYDKTINKAAAIHVIKNGIRL</sequence>
<protein>
    <submittedName>
        <fullName evidence="2">Uncharacterized protein</fullName>
    </submittedName>
</protein>
<evidence type="ECO:0000313" key="2">
    <source>
        <dbReference type="EMBL" id="RAV17803.1"/>
    </source>
</evidence>
<dbReference type="Proteomes" id="UP000250369">
    <property type="component" value="Unassembled WGS sequence"/>
</dbReference>
<evidence type="ECO:0000256" key="1">
    <source>
        <dbReference type="SAM" id="Coils"/>
    </source>
</evidence>
<accession>A0A329MGK7</accession>
<dbReference type="RefSeq" id="WP_113033889.1">
    <property type="nucleotide sequence ID" value="NZ_QMFB01000017.1"/>
</dbReference>
<proteinExistence type="predicted"/>
<keyword evidence="1" id="KW-0175">Coiled coil</keyword>
<name>A0A329MGK7_9BACL</name>
<evidence type="ECO:0000313" key="3">
    <source>
        <dbReference type="Proteomes" id="UP000250369"/>
    </source>
</evidence>
<feature type="coiled-coil region" evidence="1">
    <location>
        <begin position="1"/>
        <end position="28"/>
    </location>
</feature>
<organism evidence="2 3">
    <name type="scientific">Paenibacillus contaminans</name>
    <dbReference type="NCBI Taxonomy" id="450362"/>
    <lineage>
        <taxon>Bacteria</taxon>
        <taxon>Bacillati</taxon>
        <taxon>Bacillota</taxon>
        <taxon>Bacilli</taxon>
        <taxon>Bacillales</taxon>
        <taxon>Paenibacillaceae</taxon>
        <taxon>Paenibacillus</taxon>
    </lineage>
</organism>
<reference evidence="2 3" key="1">
    <citation type="journal article" date="2009" name="Int. J. Syst. Evol. Microbiol.">
        <title>Paenibacillus contaminans sp. nov., isolated from a contaminated laboratory plate.</title>
        <authorList>
            <person name="Chou J.H."/>
            <person name="Lee J.H."/>
            <person name="Lin M.C."/>
            <person name="Chang P.S."/>
            <person name="Arun A.B."/>
            <person name="Young C.C."/>
            <person name="Chen W.M."/>
        </authorList>
    </citation>
    <scope>NUCLEOTIDE SEQUENCE [LARGE SCALE GENOMIC DNA]</scope>
    <source>
        <strain evidence="2 3">CKOBP-6</strain>
    </source>
</reference>
<dbReference type="OrthoDB" id="2880589at2"/>
<comment type="caution">
    <text evidence="2">The sequence shown here is derived from an EMBL/GenBank/DDBJ whole genome shotgun (WGS) entry which is preliminary data.</text>
</comment>
<keyword evidence="3" id="KW-1185">Reference proteome</keyword>
<gene>
    <name evidence="2" type="ORF">DQG23_25665</name>
</gene>